<keyword evidence="3" id="KW-1185">Reference proteome</keyword>
<reference evidence="2" key="1">
    <citation type="submission" date="2023-10" db="EMBL/GenBank/DDBJ databases">
        <authorList>
            <person name="Chen Y."/>
            <person name="Shah S."/>
            <person name="Dougan E. K."/>
            <person name="Thang M."/>
            <person name="Chan C."/>
        </authorList>
    </citation>
    <scope>NUCLEOTIDE SEQUENCE [LARGE SCALE GENOMIC DNA]</scope>
</reference>
<dbReference type="EMBL" id="CAUYUJ010014469">
    <property type="protein sequence ID" value="CAK0841603.1"/>
    <property type="molecule type" value="Genomic_DNA"/>
</dbReference>
<accession>A0ABN9T8Z7</accession>
<evidence type="ECO:0000313" key="2">
    <source>
        <dbReference type="EMBL" id="CAK0841603.1"/>
    </source>
</evidence>
<name>A0ABN9T8Z7_9DINO</name>
<comment type="caution">
    <text evidence="2">The sequence shown here is derived from an EMBL/GenBank/DDBJ whole genome shotgun (WGS) entry which is preliminary data.</text>
</comment>
<protein>
    <submittedName>
        <fullName evidence="2">Uncharacterized protein</fullName>
    </submittedName>
</protein>
<evidence type="ECO:0000313" key="3">
    <source>
        <dbReference type="Proteomes" id="UP001189429"/>
    </source>
</evidence>
<evidence type="ECO:0000256" key="1">
    <source>
        <dbReference type="SAM" id="MobiDB-lite"/>
    </source>
</evidence>
<sequence>MSNSSERLTQMEVSIKSLTDKLQNVCTALKQCTTNDKPYAYKTELKYIGEAAHNSSIRIERMEMLLFRASFADFRAIDQKVEAVRGFKVTDQNMLNDLETSPEKILREGVQAFPRMIRVPDACSPSVCSTLAKRRVVSAMISGCPAQAAWRITIPARQTSHQRNFCLFESSRTSRERLRRRRQGGEQGGRAGEERGQ</sequence>
<dbReference type="Proteomes" id="UP001189429">
    <property type="component" value="Unassembled WGS sequence"/>
</dbReference>
<organism evidence="2 3">
    <name type="scientific">Prorocentrum cordatum</name>
    <dbReference type="NCBI Taxonomy" id="2364126"/>
    <lineage>
        <taxon>Eukaryota</taxon>
        <taxon>Sar</taxon>
        <taxon>Alveolata</taxon>
        <taxon>Dinophyceae</taxon>
        <taxon>Prorocentrales</taxon>
        <taxon>Prorocentraceae</taxon>
        <taxon>Prorocentrum</taxon>
    </lineage>
</organism>
<feature type="region of interest" description="Disordered" evidence="1">
    <location>
        <begin position="175"/>
        <end position="197"/>
    </location>
</feature>
<gene>
    <name evidence="2" type="ORF">PCOR1329_LOCUS36766</name>
</gene>
<proteinExistence type="predicted"/>